<dbReference type="RefSeq" id="WP_110291256.1">
    <property type="nucleotide sequence ID" value="NZ_QICS01000007.1"/>
</dbReference>
<evidence type="ECO:0000313" key="1">
    <source>
        <dbReference type="EMBL" id="PXV89039.1"/>
    </source>
</evidence>
<proteinExistence type="predicted"/>
<dbReference type="InterPro" id="IPR036412">
    <property type="entry name" value="HAD-like_sf"/>
</dbReference>
<evidence type="ECO:0000313" key="2">
    <source>
        <dbReference type="Proteomes" id="UP000247523"/>
    </source>
</evidence>
<reference evidence="1 2" key="1">
    <citation type="submission" date="2018-05" db="EMBL/GenBank/DDBJ databases">
        <title>Genomic Encyclopedia of Type Strains, Phase IV (KMG-IV): sequencing the most valuable type-strain genomes for metagenomic binning, comparative biology and taxonomic classification.</title>
        <authorList>
            <person name="Goeker M."/>
        </authorList>
    </citation>
    <scope>NUCLEOTIDE SEQUENCE [LARGE SCALE GENOMIC DNA]</scope>
    <source>
        <strain evidence="1 2">DSM 28816</strain>
    </source>
</reference>
<comment type="caution">
    <text evidence="1">The sequence shown here is derived from an EMBL/GenBank/DDBJ whole genome shotgun (WGS) entry which is preliminary data.</text>
</comment>
<dbReference type="EMBL" id="QICS01000007">
    <property type="protein sequence ID" value="PXV89039.1"/>
    <property type="molecule type" value="Genomic_DNA"/>
</dbReference>
<dbReference type="SFLD" id="SFLDG01140">
    <property type="entry name" value="C2.B:_Phosphomannomutase_and_P"/>
    <property type="match status" value="1"/>
</dbReference>
<dbReference type="Gene3D" id="3.30.1240.10">
    <property type="match status" value="1"/>
</dbReference>
<name>A0A318EQW6_9FIRM</name>
<dbReference type="NCBIfam" id="TIGR01484">
    <property type="entry name" value="HAD-SF-IIB"/>
    <property type="match status" value="1"/>
</dbReference>
<dbReference type="Gene3D" id="3.40.50.1000">
    <property type="entry name" value="HAD superfamily/HAD-like"/>
    <property type="match status" value="1"/>
</dbReference>
<keyword evidence="1" id="KW-0378">Hydrolase</keyword>
<dbReference type="InterPro" id="IPR006379">
    <property type="entry name" value="HAD-SF_hydro_IIB"/>
</dbReference>
<dbReference type="AlphaFoldDB" id="A0A318EQW6"/>
<dbReference type="Pfam" id="PF08282">
    <property type="entry name" value="Hydrolase_3"/>
    <property type="match status" value="1"/>
</dbReference>
<dbReference type="InterPro" id="IPR000150">
    <property type="entry name" value="Cof"/>
</dbReference>
<protein>
    <submittedName>
        <fullName evidence="1">Cof subfamily protein (Haloacid dehalogenase superfamily)/HAD superfamily hydrolase (TIGR01484 family)</fullName>
    </submittedName>
</protein>
<dbReference type="GO" id="GO:0000287">
    <property type="term" value="F:magnesium ion binding"/>
    <property type="evidence" value="ECO:0007669"/>
    <property type="project" value="TreeGrafter"/>
</dbReference>
<dbReference type="PANTHER" id="PTHR10000">
    <property type="entry name" value="PHOSPHOSERINE PHOSPHATASE"/>
    <property type="match status" value="1"/>
</dbReference>
<dbReference type="SFLD" id="SFLDS00003">
    <property type="entry name" value="Haloacid_Dehalogenase"/>
    <property type="match status" value="1"/>
</dbReference>
<dbReference type="SUPFAM" id="SSF56784">
    <property type="entry name" value="HAD-like"/>
    <property type="match status" value="1"/>
</dbReference>
<dbReference type="PROSITE" id="PS01229">
    <property type="entry name" value="COF_2"/>
    <property type="match status" value="1"/>
</dbReference>
<accession>A0A318EQW6</accession>
<dbReference type="InterPro" id="IPR023214">
    <property type="entry name" value="HAD_sf"/>
</dbReference>
<dbReference type="GO" id="GO:0005829">
    <property type="term" value="C:cytosol"/>
    <property type="evidence" value="ECO:0007669"/>
    <property type="project" value="TreeGrafter"/>
</dbReference>
<gene>
    <name evidence="1" type="ORF">C8E03_10715</name>
</gene>
<dbReference type="GO" id="GO:0016791">
    <property type="term" value="F:phosphatase activity"/>
    <property type="evidence" value="ECO:0007669"/>
    <property type="project" value="TreeGrafter"/>
</dbReference>
<sequence length="272" mass="30104">MERLIFLDIDGTLSDINGMVPKSAIEAIQTAKGNGHKIFLCTGRSKGEIYDRILEIGFDGLVCAAGAYVECDNKVLFHKCMEESIVKQLINYLKENRTAFILETNSGVVIEKENLEVLKKLFKDSGVGQNSEIEAYLGVIRTVENAIEVCSVNKVLFFNSCKSLECMQDKFKEYFIVLPNSIGVFGEASGEISDKNINKSIGMQIVLDYYGKTKNDVIAIGDGPNDAEMLKFAQLGIAMGNASKELKQLADEVTDKVNENGIYNSFLKHELI</sequence>
<organism evidence="1 2">
    <name type="scientific">Lachnotalea glycerini</name>
    <dbReference type="NCBI Taxonomy" id="1763509"/>
    <lineage>
        <taxon>Bacteria</taxon>
        <taxon>Bacillati</taxon>
        <taxon>Bacillota</taxon>
        <taxon>Clostridia</taxon>
        <taxon>Lachnospirales</taxon>
        <taxon>Lachnospiraceae</taxon>
        <taxon>Lachnotalea</taxon>
    </lineage>
</organism>
<dbReference type="NCBIfam" id="TIGR00099">
    <property type="entry name" value="Cof-subfamily"/>
    <property type="match status" value="1"/>
</dbReference>
<dbReference type="PANTHER" id="PTHR10000:SF25">
    <property type="entry name" value="PHOSPHATASE YKRA-RELATED"/>
    <property type="match status" value="1"/>
</dbReference>
<dbReference type="Proteomes" id="UP000247523">
    <property type="component" value="Unassembled WGS sequence"/>
</dbReference>